<name>A0AAE9Y6W0_9ACTN</name>
<feature type="transmembrane region" description="Helical" evidence="11">
    <location>
        <begin position="246"/>
        <end position="270"/>
    </location>
</feature>
<dbReference type="PANTHER" id="PTHR11795:SF371">
    <property type="entry name" value="HIGH-AFFINITY BRANCHED-CHAIN AMINO ACID TRANSPORT SYSTEM PERMEASE PROTEIN LIVH"/>
    <property type="match status" value="1"/>
</dbReference>
<feature type="chain" id="PRO_5042006758" evidence="12">
    <location>
        <begin position="34"/>
        <end position="480"/>
    </location>
</feature>
<dbReference type="GO" id="GO:0015192">
    <property type="term" value="F:L-phenylalanine transmembrane transporter activity"/>
    <property type="evidence" value="ECO:0007669"/>
    <property type="project" value="TreeGrafter"/>
</dbReference>
<feature type="transmembrane region" description="Helical" evidence="11">
    <location>
        <begin position="378"/>
        <end position="399"/>
    </location>
</feature>
<sequence length="480" mass="49673">MPHRPPSRTTRVQLLVACLVGLTLLLGARPSGAQDPTEPAPGSTTAPEGSTTTAPAGGTTTAPEGGGTGIRGVLQAGGDPVEGATISVTDAAGTPQGESTTDAEGMWFVPLPQPGDYLVTLDAATLPARVTLRDPSRNPLTIQVQGGRARAALFGLVVEGEESTSPGGDDDDGGFTASEPRQTDTLADRVASRLVDGVVFGLILAVASIGLSLVFGTTKLVNFAHGEMVTFGAIAAWFLSSDGERLPVVAAGLIVVVLGGFVGAAQELGLWRPLRKRRTGQFQILVISIGLSIAARQALLIWFGTGDRRYRQYAIQRDSWSLGPFEINARDVSLIVICLVVLVAVALMLQYTRVGKALRAVSDNPDLAASSGINVSRIILFVWVLAGALAAGGGVLQGVAARIDYLMGFQLLLLMFAAVILGGLGTAYGAMVGGLIVGLTTELSTLWVSPELKTVAALAVLILVLLVRPQGLLGSKERVG</sequence>
<proteinExistence type="inferred from homology"/>
<keyword evidence="7 11" id="KW-1133">Transmembrane helix</keyword>
<comment type="subcellular location">
    <subcellularLocation>
        <location evidence="1">Cell membrane</location>
        <topology evidence="1">Multi-pass membrane protein</topology>
    </subcellularLocation>
</comment>
<keyword evidence="5 11" id="KW-0812">Transmembrane</keyword>
<keyword evidence="3" id="KW-1003">Cell membrane</keyword>
<accession>A0AAE9Y6W0</accession>
<dbReference type="GO" id="GO:0005975">
    <property type="term" value="P:carbohydrate metabolic process"/>
    <property type="evidence" value="ECO:0007669"/>
    <property type="project" value="UniProtKB-ARBA"/>
</dbReference>
<dbReference type="Gene3D" id="2.60.40.10">
    <property type="entry name" value="Immunoglobulins"/>
    <property type="match status" value="1"/>
</dbReference>
<evidence type="ECO:0000256" key="8">
    <source>
        <dbReference type="ARBA" id="ARBA00023136"/>
    </source>
</evidence>
<gene>
    <name evidence="13" type="ORF">PO878_03585</name>
</gene>
<evidence type="ECO:0000256" key="3">
    <source>
        <dbReference type="ARBA" id="ARBA00022475"/>
    </source>
</evidence>
<dbReference type="InterPro" id="IPR052157">
    <property type="entry name" value="BCAA_transport_permease"/>
</dbReference>
<comment type="similarity">
    <text evidence="9">Belongs to the binding-protein-dependent transport system permease family. LivHM subfamily.</text>
</comment>
<evidence type="ECO:0000256" key="1">
    <source>
        <dbReference type="ARBA" id="ARBA00004651"/>
    </source>
</evidence>
<dbReference type="InterPro" id="IPR001851">
    <property type="entry name" value="ABC_transp_permease"/>
</dbReference>
<dbReference type="KEGG" id="ima:PO878_03585"/>
<feature type="region of interest" description="Disordered" evidence="10">
    <location>
        <begin position="30"/>
        <end position="85"/>
    </location>
</feature>
<feature type="transmembrane region" description="Helical" evidence="11">
    <location>
        <begin position="223"/>
        <end position="240"/>
    </location>
</feature>
<keyword evidence="6" id="KW-0029">Amino-acid transport</keyword>
<dbReference type="GO" id="GO:0005304">
    <property type="term" value="F:L-valine transmembrane transporter activity"/>
    <property type="evidence" value="ECO:0007669"/>
    <property type="project" value="TreeGrafter"/>
</dbReference>
<evidence type="ECO:0000256" key="11">
    <source>
        <dbReference type="SAM" id="Phobius"/>
    </source>
</evidence>
<feature type="signal peptide" evidence="12">
    <location>
        <begin position="1"/>
        <end position="33"/>
    </location>
</feature>
<evidence type="ECO:0000256" key="4">
    <source>
        <dbReference type="ARBA" id="ARBA00022519"/>
    </source>
</evidence>
<dbReference type="GO" id="GO:0015190">
    <property type="term" value="F:L-leucine transmembrane transporter activity"/>
    <property type="evidence" value="ECO:0007669"/>
    <property type="project" value="TreeGrafter"/>
</dbReference>
<dbReference type="InterPro" id="IPR013783">
    <property type="entry name" value="Ig-like_fold"/>
</dbReference>
<organism evidence="13 14">
    <name type="scientific">Iamia majanohamensis</name>
    <dbReference type="NCBI Taxonomy" id="467976"/>
    <lineage>
        <taxon>Bacteria</taxon>
        <taxon>Bacillati</taxon>
        <taxon>Actinomycetota</taxon>
        <taxon>Acidimicrobiia</taxon>
        <taxon>Acidimicrobiales</taxon>
        <taxon>Iamiaceae</taxon>
        <taxon>Iamia</taxon>
    </lineage>
</organism>
<evidence type="ECO:0000256" key="6">
    <source>
        <dbReference type="ARBA" id="ARBA00022970"/>
    </source>
</evidence>
<dbReference type="GO" id="GO:0042941">
    <property type="term" value="P:D-alanine transmembrane transport"/>
    <property type="evidence" value="ECO:0007669"/>
    <property type="project" value="TreeGrafter"/>
</dbReference>
<dbReference type="AlphaFoldDB" id="A0AAE9Y6W0"/>
<dbReference type="EMBL" id="CP116942">
    <property type="protein sequence ID" value="WCO67804.1"/>
    <property type="molecule type" value="Genomic_DNA"/>
</dbReference>
<feature type="transmembrane region" description="Helical" evidence="11">
    <location>
        <begin position="455"/>
        <end position="473"/>
    </location>
</feature>
<evidence type="ECO:0000256" key="7">
    <source>
        <dbReference type="ARBA" id="ARBA00022989"/>
    </source>
</evidence>
<keyword evidence="2" id="KW-0813">Transport</keyword>
<dbReference type="CDD" id="cd06582">
    <property type="entry name" value="TM_PBP1_LivH_like"/>
    <property type="match status" value="1"/>
</dbReference>
<keyword evidence="12" id="KW-0732">Signal</keyword>
<evidence type="ECO:0000256" key="10">
    <source>
        <dbReference type="SAM" id="MobiDB-lite"/>
    </source>
</evidence>
<keyword evidence="14" id="KW-1185">Reference proteome</keyword>
<feature type="transmembrane region" description="Helical" evidence="11">
    <location>
        <begin position="197"/>
        <end position="216"/>
    </location>
</feature>
<dbReference type="RefSeq" id="WP_272737323.1">
    <property type="nucleotide sequence ID" value="NZ_CP116942.1"/>
</dbReference>
<dbReference type="GO" id="GO:0015808">
    <property type="term" value="P:L-alanine transport"/>
    <property type="evidence" value="ECO:0007669"/>
    <property type="project" value="TreeGrafter"/>
</dbReference>
<evidence type="ECO:0000313" key="14">
    <source>
        <dbReference type="Proteomes" id="UP001216390"/>
    </source>
</evidence>
<keyword evidence="4" id="KW-0997">Cell inner membrane</keyword>
<feature type="compositionally biased region" description="Low complexity" evidence="10">
    <location>
        <begin position="41"/>
        <end position="63"/>
    </location>
</feature>
<feature type="transmembrane region" description="Helical" evidence="11">
    <location>
        <begin position="332"/>
        <end position="349"/>
    </location>
</feature>
<evidence type="ECO:0000256" key="5">
    <source>
        <dbReference type="ARBA" id="ARBA00022692"/>
    </source>
</evidence>
<evidence type="ECO:0000313" key="13">
    <source>
        <dbReference type="EMBL" id="WCO67804.1"/>
    </source>
</evidence>
<dbReference type="SUPFAM" id="SSF49478">
    <property type="entry name" value="Cna protein B-type domain"/>
    <property type="match status" value="1"/>
</dbReference>
<keyword evidence="8 11" id="KW-0472">Membrane</keyword>
<feature type="transmembrane region" description="Helical" evidence="11">
    <location>
        <begin position="282"/>
        <end position="303"/>
    </location>
</feature>
<evidence type="ECO:0000256" key="12">
    <source>
        <dbReference type="SAM" id="SignalP"/>
    </source>
</evidence>
<dbReference type="GO" id="GO:1903806">
    <property type="term" value="P:L-isoleucine import across plasma membrane"/>
    <property type="evidence" value="ECO:0007669"/>
    <property type="project" value="TreeGrafter"/>
</dbReference>
<dbReference type="GO" id="GO:0005886">
    <property type="term" value="C:plasma membrane"/>
    <property type="evidence" value="ECO:0007669"/>
    <property type="project" value="UniProtKB-SubCell"/>
</dbReference>
<feature type="region of interest" description="Disordered" evidence="10">
    <location>
        <begin position="160"/>
        <end position="181"/>
    </location>
</feature>
<dbReference type="PANTHER" id="PTHR11795">
    <property type="entry name" value="BRANCHED-CHAIN AMINO ACID TRANSPORT SYSTEM PERMEASE PROTEIN LIVH"/>
    <property type="match status" value="1"/>
</dbReference>
<dbReference type="GO" id="GO:0015188">
    <property type="term" value="F:L-isoleucine transmembrane transporter activity"/>
    <property type="evidence" value="ECO:0007669"/>
    <property type="project" value="TreeGrafter"/>
</dbReference>
<reference evidence="13" key="1">
    <citation type="submission" date="2023-01" db="EMBL/GenBank/DDBJ databases">
        <title>The diversity of Class Acidimicrobiia in South China Sea sediment environments and the proposal of Iamia marina sp. nov., a novel species of the genus Iamia.</title>
        <authorList>
            <person name="He Y."/>
            <person name="Tian X."/>
        </authorList>
    </citation>
    <scope>NUCLEOTIDE SEQUENCE</scope>
    <source>
        <strain evidence="13">DSM 19957</strain>
    </source>
</reference>
<dbReference type="Pfam" id="PF02653">
    <property type="entry name" value="BPD_transp_2"/>
    <property type="match status" value="1"/>
</dbReference>
<evidence type="ECO:0000256" key="2">
    <source>
        <dbReference type="ARBA" id="ARBA00022448"/>
    </source>
</evidence>
<dbReference type="Proteomes" id="UP001216390">
    <property type="component" value="Chromosome"/>
</dbReference>
<protein>
    <submittedName>
        <fullName evidence="13">Branched-chain amino acid ABC transporter permease</fullName>
    </submittedName>
</protein>
<evidence type="ECO:0000256" key="9">
    <source>
        <dbReference type="ARBA" id="ARBA00037998"/>
    </source>
</evidence>